<dbReference type="InterPro" id="IPR051539">
    <property type="entry name" value="T4SS-coupling_protein"/>
</dbReference>
<organism evidence="9 10">
    <name type="scientific">Coprococcus catus</name>
    <dbReference type="NCBI Taxonomy" id="116085"/>
    <lineage>
        <taxon>Bacteria</taxon>
        <taxon>Bacillati</taxon>
        <taxon>Bacillota</taxon>
        <taxon>Clostridia</taxon>
        <taxon>Lachnospirales</taxon>
        <taxon>Lachnospiraceae</taxon>
        <taxon>Coprococcus</taxon>
    </lineage>
</organism>
<evidence type="ECO:0000313" key="10">
    <source>
        <dbReference type="Proteomes" id="UP000260773"/>
    </source>
</evidence>
<evidence type="ECO:0000256" key="3">
    <source>
        <dbReference type="ARBA" id="ARBA00022475"/>
    </source>
</evidence>
<evidence type="ECO:0000256" key="8">
    <source>
        <dbReference type="SAM" id="Phobius"/>
    </source>
</evidence>
<sequence>MHMANSANPEINKKIATSALGTLFIATVFFYLGDRYAETIVTYPGQIFDHLGDAMLTMWETIGDAPFALDMTSNSLLFGGACFLIIWMIWLRYVAFIGNYRSGEESGSARWGTVKEGKKFKDLQTEDNNLLFTKNFGLALHRPKFDPEYDRNLNVLVVGGSGSGKTFNYVTPNICQLNTSYFVTDPKGTLLKDAGYLFTDNGYKLKSFNTINLDESMHYNPLKYVKTDTDILSFVNCFIMNTNPEGKSSGDPFWENAEKMLYTALIALLRDWFPAKDYNMSSLLTLLSLAEARENDENFKSALDLMFLQIEEGKKYKQNDGSSPDTAGNAGLSRSFGTKQADNGWSWVPSKFKRNSDGVKPADCGGLSADEDFALMNYKNFKVAAGKTLKSILISCNVRLAPIATDGVRELLTYDEMEIDTLGDPDAKVAIFGILSDTDKTLSFLFAILMWQTIDQLCRKALSDYGGKLPTPVHFIFDEFANIGTIPQIEETIAVTRSRNIGITIILQSMSQLESKYDKKAQTIIDCCDSTLFLGGKSNSTNKEIAEMIGKQTIHQMTYNESTGQSSSASKNLQIQGRDLIDAAEIGKMSRLKAILLIAGTNPLMDDKYDPHAHKRYRYIVDKRNWKRLHKNSFDFERYLKNGCEPYTPDEDMGAEFTAWKWAAWKKSRKGLLGILLNR</sequence>
<evidence type="ECO:0000256" key="4">
    <source>
        <dbReference type="ARBA" id="ARBA00022692"/>
    </source>
</evidence>
<protein>
    <submittedName>
        <fullName evidence="9">Type IV secretory system conjugative DNA transfer family protein</fullName>
    </submittedName>
</protein>
<dbReference type="SUPFAM" id="SSF52540">
    <property type="entry name" value="P-loop containing nucleoside triphosphate hydrolases"/>
    <property type="match status" value="1"/>
</dbReference>
<dbReference type="EMBL" id="QVEP01000011">
    <property type="protein sequence ID" value="RGB80440.1"/>
    <property type="molecule type" value="Genomic_DNA"/>
</dbReference>
<evidence type="ECO:0000256" key="6">
    <source>
        <dbReference type="ARBA" id="ARBA00023136"/>
    </source>
</evidence>
<comment type="similarity">
    <text evidence="2">Belongs to the VirD4/TraG family.</text>
</comment>
<keyword evidence="4 8" id="KW-0812">Transmembrane</keyword>
<dbReference type="InterPro" id="IPR027417">
    <property type="entry name" value="P-loop_NTPase"/>
</dbReference>
<dbReference type="PANTHER" id="PTHR37937">
    <property type="entry name" value="CONJUGATIVE TRANSFER: DNA TRANSPORT"/>
    <property type="match status" value="1"/>
</dbReference>
<dbReference type="InterPro" id="IPR003688">
    <property type="entry name" value="TraG/VirD4"/>
</dbReference>
<keyword evidence="6 8" id="KW-0472">Membrane</keyword>
<dbReference type="AlphaFoldDB" id="A0A3E2TPH8"/>
<dbReference type="GO" id="GO:0005886">
    <property type="term" value="C:plasma membrane"/>
    <property type="evidence" value="ECO:0007669"/>
    <property type="project" value="UniProtKB-SubCell"/>
</dbReference>
<comment type="subcellular location">
    <subcellularLocation>
        <location evidence="1">Cell membrane</location>
        <topology evidence="1">Multi-pass membrane protein</topology>
    </subcellularLocation>
</comment>
<dbReference type="Gene3D" id="3.40.50.300">
    <property type="entry name" value="P-loop containing nucleotide triphosphate hydrolases"/>
    <property type="match status" value="1"/>
</dbReference>
<gene>
    <name evidence="9" type="ORF">DW070_06580</name>
</gene>
<reference evidence="9 10" key="1">
    <citation type="submission" date="2018-08" db="EMBL/GenBank/DDBJ databases">
        <title>A genome reference for cultivated species of the human gut microbiota.</title>
        <authorList>
            <person name="Zou Y."/>
            <person name="Xue W."/>
            <person name="Luo G."/>
        </authorList>
    </citation>
    <scope>NUCLEOTIDE SEQUENCE [LARGE SCALE GENOMIC DNA]</scope>
    <source>
        <strain evidence="9 10">AF45-17</strain>
    </source>
</reference>
<dbReference type="CDD" id="cd01127">
    <property type="entry name" value="TrwB_TraG_TraD_VirD4"/>
    <property type="match status" value="2"/>
</dbReference>
<proteinExistence type="inferred from homology"/>
<name>A0A3E2TPH8_9FIRM</name>
<feature type="transmembrane region" description="Helical" evidence="8">
    <location>
        <begin position="15"/>
        <end position="33"/>
    </location>
</feature>
<keyword evidence="3" id="KW-1003">Cell membrane</keyword>
<dbReference type="PANTHER" id="PTHR37937:SF1">
    <property type="entry name" value="CONJUGATIVE TRANSFER: DNA TRANSPORT"/>
    <property type="match status" value="1"/>
</dbReference>
<keyword evidence="5 8" id="KW-1133">Transmembrane helix</keyword>
<evidence type="ECO:0000256" key="7">
    <source>
        <dbReference type="SAM" id="MobiDB-lite"/>
    </source>
</evidence>
<evidence type="ECO:0000256" key="5">
    <source>
        <dbReference type="ARBA" id="ARBA00022989"/>
    </source>
</evidence>
<accession>A0A3E2TPH8</accession>
<dbReference type="NCBIfam" id="NF045973">
    <property type="entry name" value="conju_CD1115"/>
    <property type="match status" value="1"/>
</dbReference>
<feature type="region of interest" description="Disordered" evidence="7">
    <location>
        <begin position="317"/>
        <end position="338"/>
    </location>
</feature>
<evidence type="ECO:0000256" key="1">
    <source>
        <dbReference type="ARBA" id="ARBA00004651"/>
    </source>
</evidence>
<dbReference type="Pfam" id="PF02534">
    <property type="entry name" value="T4SS-DNA_transf"/>
    <property type="match status" value="2"/>
</dbReference>
<feature type="transmembrane region" description="Helical" evidence="8">
    <location>
        <begin position="76"/>
        <end position="95"/>
    </location>
</feature>
<comment type="caution">
    <text evidence="9">The sequence shown here is derived from an EMBL/GenBank/DDBJ whole genome shotgun (WGS) entry which is preliminary data.</text>
</comment>
<evidence type="ECO:0000313" key="9">
    <source>
        <dbReference type="EMBL" id="RGB80440.1"/>
    </source>
</evidence>
<evidence type="ECO:0000256" key="2">
    <source>
        <dbReference type="ARBA" id="ARBA00008806"/>
    </source>
</evidence>
<dbReference type="Proteomes" id="UP000260773">
    <property type="component" value="Unassembled WGS sequence"/>
</dbReference>